<keyword evidence="1" id="KW-1133">Transmembrane helix</keyword>
<dbReference type="InterPro" id="IPR009574">
    <property type="entry name" value="DUF1189"/>
</dbReference>
<dbReference type="EMBL" id="MEXM01000041">
    <property type="protein sequence ID" value="OGD00321.1"/>
    <property type="molecule type" value="Genomic_DNA"/>
</dbReference>
<evidence type="ECO:0000313" key="3">
    <source>
        <dbReference type="Proteomes" id="UP000176822"/>
    </source>
</evidence>
<feature type="transmembrane region" description="Helical" evidence="1">
    <location>
        <begin position="236"/>
        <end position="254"/>
    </location>
</feature>
<evidence type="ECO:0000256" key="1">
    <source>
        <dbReference type="SAM" id="Phobius"/>
    </source>
</evidence>
<evidence type="ECO:0000313" key="2">
    <source>
        <dbReference type="EMBL" id="OGD00321.1"/>
    </source>
</evidence>
<feature type="transmembrane region" description="Helical" evidence="1">
    <location>
        <begin position="183"/>
        <end position="200"/>
    </location>
</feature>
<organism evidence="2 3">
    <name type="scientific">Candidatus Amesbacteria bacterium RIFCSPLOWO2_01_FULL_47_33</name>
    <dbReference type="NCBI Taxonomy" id="1797258"/>
    <lineage>
        <taxon>Bacteria</taxon>
        <taxon>Candidatus Amesiibacteriota</taxon>
    </lineage>
</organism>
<reference evidence="2 3" key="1">
    <citation type="journal article" date="2016" name="Nat. Commun.">
        <title>Thousands of microbial genomes shed light on interconnected biogeochemical processes in an aquifer system.</title>
        <authorList>
            <person name="Anantharaman K."/>
            <person name="Brown C.T."/>
            <person name="Hug L.A."/>
            <person name="Sharon I."/>
            <person name="Castelle C.J."/>
            <person name="Probst A.J."/>
            <person name="Thomas B.C."/>
            <person name="Singh A."/>
            <person name="Wilkins M.J."/>
            <person name="Karaoz U."/>
            <person name="Brodie E.L."/>
            <person name="Williams K.H."/>
            <person name="Hubbard S.S."/>
            <person name="Banfield J.F."/>
        </authorList>
    </citation>
    <scope>NUCLEOTIDE SEQUENCE [LARGE SCALE GENOMIC DNA]</scope>
</reference>
<protein>
    <recommendedName>
        <fullName evidence="4">DUF1189 domain-containing protein</fullName>
    </recommendedName>
</protein>
<proteinExistence type="predicted"/>
<dbReference type="Pfam" id="PF06691">
    <property type="entry name" value="DUF1189"/>
    <property type="match status" value="1"/>
</dbReference>
<accession>A0A1F4Z2E7</accession>
<gene>
    <name evidence="2" type="ORF">A2972_00745</name>
</gene>
<keyword evidence="1" id="KW-0472">Membrane</keyword>
<dbReference type="AlphaFoldDB" id="A0A1F4Z2E7"/>
<sequence length="260" mass="29169">MIATFNETLSTLQNKNAGSRIMSLPLRHVLWYWAKYVLLFAFIPIILLIYSLTYYLPQLPRAIDENFPNAVIAFKDNTLSVNPPQQYTWGNPEFSLSLDTRDIPQDFSGTTTGILLLPRGIVIKSPHGETRTFPYPILPDFSLTKDGLKSFISTNQFMIWTVLVAGLLFLGLIGALVYVIFKLGSMILWALGFVIAGKVLHRPLTLPGAFNLVIYSSILPLLLTAVMAVAPGDFLYYLSLGLFLYFAATWFWYLPSSATK</sequence>
<feature type="transmembrane region" description="Helical" evidence="1">
    <location>
        <begin position="212"/>
        <end position="230"/>
    </location>
</feature>
<feature type="transmembrane region" description="Helical" evidence="1">
    <location>
        <begin position="157"/>
        <end position="177"/>
    </location>
</feature>
<comment type="caution">
    <text evidence="2">The sequence shown here is derived from an EMBL/GenBank/DDBJ whole genome shotgun (WGS) entry which is preliminary data.</text>
</comment>
<dbReference type="Proteomes" id="UP000176822">
    <property type="component" value="Unassembled WGS sequence"/>
</dbReference>
<evidence type="ECO:0008006" key="4">
    <source>
        <dbReference type="Google" id="ProtNLM"/>
    </source>
</evidence>
<name>A0A1F4Z2E7_9BACT</name>
<feature type="transmembrane region" description="Helical" evidence="1">
    <location>
        <begin position="33"/>
        <end position="56"/>
    </location>
</feature>
<keyword evidence="1" id="KW-0812">Transmembrane</keyword>